<proteinExistence type="inferred from homology"/>
<protein>
    <submittedName>
        <fullName evidence="8">Glycerol-3-phosphate dehydrogenase</fullName>
    </submittedName>
</protein>
<keyword evidence="5" id="KW-0560">Oxidoreductase</keyword>
<sequence length="509" mass="57173">MPIAPKPLYNLFVIGGGINGAAIACDAAGRGLAVALAEERDFAEGTSSRSSKLIHGGLRYLETYDFRLVRHALLEREILMAKAPHLVWPIRLVLPHVPSLRPRWMIRLGLLFYDFLAPRRQLPGSQSIDLRHHEFGKALKPSVTHAFAYSDCRGDDARLVIANVQGAQAHGADIFARHRFVGARRHPDYWQIDLENTLTKQRLDIQAKILINAAGPWVISVGETIDGVVTARRLRMVRGSHIVVPRLWEGEHGYFLQTRDNRTMEAFPYEDDFTSIGTTDEPWEDAPEKVTVSEKEIDYMLDEVNQYLRNPVSRADIVWRYAGVRPLFEVGGGRDGELSTLTRDYAFEINGGQDQAPALTIFGGKLTTHRRLAEHAMMELESILPWFGACRTRTEMLPGGDLGSGGLEGFTADLLRDFSWLPPKQLRRYAKLYGTRARALLGSAQRPADLGLRFGADLYAREVDYLMDNEWALAADDIVWRRSKLGLRLSAAEIETLGAYMASRKPAWV</sequence>
<dbReference type="NCBIfam" id="NF009906">
    <property type="entry name" value="PRK13369.1"/>
    <property type="match status" value="1"/>
</dbReference>
<dbReference type="InterPro" id="IPR031656">
    <property type="entry name" value="DAO_C"/>
</dbReference>
<dbReference type="KEGG" id="htq:FRZ44_18340"/>
<dbReference type="InterPro" id="IPR036188">
    <property type="entry name" value="FAD/NAD-bd_sf"/>
</dbReference>
<dbReference type="Pfam" id="PF01266">
    <property type="entry name" value="DAO"/>
    <property type="match status" value="1"/>
</dbReference>
<feature type="domain" description="Alpha-glycerophosphate oxidase C-terminal" evidence="7">
    <location>
        <begin position="390"/>
        <end position="488"/>
    </location>
</feature>
<evidence type="ECO:0000259" key="6">
    <source>
        <dbReference type="Pfam" id="PF01266"/>
    </source>
</evidence>
<dbReference type="Pfam" id="PF16901">
    <property type="entry name" value="DAO_C"/>
    <property type="match status" value="1"/>
</dbReference>
<dbReference type="NCBIfam" id="NF008899">
    <property type="entry name" value="PRK12266.1"/>
    <property type="match status" value="1"/>
</dbReference>
<evidence type="ECO:0000259" key="7">
    <source>
        <dbReference type="Pfam" id="PF16901"/>
    </source>
</evidence>
<dbReference type="Gene3D" id="6.10.250.1890">
    <property type="match status" value="1"/>
</dbReference>
<dbReference type="InterPro" id="IPR038299">
    <property type="entry name" value="DAO_C_sf"/>
</dbReference>
<dbReference type="Gene3D" id="1.10.8.870">
    <property type="entry name" value="Alpha-glycerophosphate oxidase, cap domain"/>
    <property type="match status" value="1"/>
</dbReference>
<dbReference type="PANTHER" id="PTHR11985">
    <property type="entry name" value="GLYCEROL-3-PHOSPHATE DEHYDROGENASE"/>
    <property type="match status" value="1"/>
</dbReference>
<evidence type="ECO:0000313" key="9">
    <source>
        <dbReference type="Proteomes" id="UP000326202"/>
    </source>
</evidence>
<evidence type="ECO:0000256" key="3">
    <source>
        <dbReference type="ARBA" id="ARBA00022630"/>
    </source>
</evidence>
<evidence type="ECO:0000256" key="4">
    <source>
        <dbReference type="ARBA" id="ARBA00022827"/>
    </source>
</evidence>
<dbReference type="AlphaFoldDB" id="A0A5J6MGK6"/>
<name>A0A5J6MGK6_9PROT</name>
<dbReference type="EMBL" id="CP042906">
    <property type="protein sequence ID" value="QEX16539.1"/>
    <property type="molecule type" value="Genomic_DNA"/>
</dbReference>
<keyword evidence="4" id="KW-0274">FAD</keyword>
<dbReference type="PRINTS" id="PR01001">
    <property type="entry name" value="FADG3PDH"/>
</dbReference>
<dbReference type="PANTHER" id="PTHR11985:SF15">
    <property type="entry name" value="GLYCEROL-3-PHOSPHATE DEHYDROGENASE, MITOCHONDRIAL"/>
    <property type="match status" value="1"/>
</dbReference>
<dbReference type="InterPro" id="IPR006076">
    <property type="entry name" value="FAD-dep_OxRdtase"/>
</dbReference>
<evidence type="ECO:0000256" key="5">
    <source>
        <dbReference type="ARBA" id="ARBA00023002"/>
    </source>
</evidence>
<evidence type="ECO:0000313" key="8">
    <source>
        <dbReference type="EMBL" id="QEX16539.1"/>
    </source>
</evidence>
<comment type="similarity">
    <text evidence="2">Belongs to the FAD-dependent glycerol-3-phosphate dehydrogenase family.</text>
</comment>
<organism evidence="8 9">
    <name type="scientific">Hypericibacter terrae</name>
    <dbReference type="NCBI Taxonomy" id="2602015"/>
    <lineage>
        <taxon>Bacteria</taxon>
        <taxon>Pseudomonadati</taxon>
        <taxon>Pseudomonadota</taxon>
        <taxon>Alphaproteobacteria</taxon>
        <taxon>Rhodospirillales</taxon>
        <taxon>Dongiaceae</taxon>
        <taxon>Hypericibacter</taxon>
    </lineage>
</organism>
<dbReference type="Gene3D" id="3.50.50.60">
    <property type="entry name" value="FAD/NAD(P)-binding domain"/>
    <property type="match status" value="1"/>
</dbReference>
<dbReference type="InterPro" id="IPR000447">
    <property type="entry name" value="G3P_DH_FAD-dep"/>
</dbReference>
<dbReference type="RefSeq" id="WP_191908505.1">
    <property type="nucleotide sequence ID" value="NZ_CP042906.1"/>
</dbReference>
<dbReference type="GO" id="GO:0046168">
    <property type="term" value="P:glycerol-3-phosphate catabolic process"/>
    <property type="evidence" value="ECO:0007669"/>
    <property type="project" value="TreeGrafter"/>
</dbReference>
<keyword evidence="3" id="KW-0285">Flavoprotein</keyword>
<evidence type="ECO:0000256" key="1">
    <source>
        <dbReference type="ARBA" id="ARBA00001974"/>
    </source>
</evidence>
<dbReference type="SUPFAM" id="SSF51905">
    <property type="entry name" value="FAD/NAD(P)-binding domain"/>
    <property type="match status" value="1"/>
</dbReference>
<dbReference type="GO" id="GO:0004368">
    <property type="term" value="F:glycerol-3-phosphate dehydrogenase (quinone) activity"/>
    <property type="evidence" value="ECO:0007669"/>
    <property type="project" value="InterPro"/>
</dbReference>
<dbReference type="Proteomes" id="UP000326202">
    <property type="component" value="Chromosome"/>
</dbReference>
<accession>A0A5J6MGK6</accession>
<evidence type="ECO:0000256" key="2">
    <source>
        <dbReference type="ARBA" id="ARBA00007330"/>
    </source>
</evidence>
<reference evidence="8 9" key="1">
    <citation type="submission" date="2019-08" db="EMBL/GenBank/DDBJ databases">
        <title>Hyperibacter terrae gen. nov., sp. nov. and Hyperibacter viscosus sp. nov., two new members in the family Rhodospirillaceae isolated from the rhizosphere of Hypericum perforatum.</title>
        <authorList>
            <person name="Noviana Z."/>
        </authorList>
    </citation>
    <scope>NUCLEOTIDE SEQUENCE [LARGE SCALE GENOMIC DNA]</scope>
    <source>
        <strain evidence="8 9">R5913</strain>
    </source>
</reference>
<keyword evidence="9" id="KW-1185">Reference proteome</keyword>
<feature type="domain" description="FAD dependent oxidoreductase" evidence="6">
    <location>
        <begin position="12"/>
        <end position="366"/>
    </location>
</feature>
<dbReference type="PROSITE" id="PS51257">
    <property type="entry name" value="PROKAR_LIPOPROTEIN"/>
    <property type="match status" value="1"/>
</dbReference>
<comment type="cofactor">
    <cofactor evidence="1">
        <name>FAD</name>
        <dbReference type="ChEBI" id="CHEBI:57692"/>
    </cofactor>
</comment>
<gene>
    <name evidence="8" type="ORF">FRZ44_18340</name>
</gene>
<dbReference type="Gene3D" id="3.30.9.10">
    <property type="entry name" value="D-Amino Acid Oxidase, subunit A, domain 2"/>
    <property type="match status" value="1"/>
</dbReference>